<dbReference type="AlphaFoldDB" id="A0A8H6CMB1"/>
<proteinExistence type="predicted"/>
<dbReference type="EMBL" id="JACCJC010000095">
    <property type="protein sequence ID" value="KAF6226002.1"/>
    <property type="molecule type" value="Genomic_DNA"/>
</dbReference>
<name>A0A8H6CMB1_9LECA</name>
<dbReference type="RefSeq" id="XP_037158669.1">
    <property type="nucleotide sequence ID" value="XM_037314427.1"/>
</dbReference>
<gene>
    <name evidence="1" type="ORF">HO173_012592</name>
</gene>
<protein>
    <submittedName>
        <fullName evidence="1">Uncharacterized protein</fullName>
    </submittedName>
</protein>
<dbReference type="GeneID" id="59294226"/>
<reference evidence="1 2" key="1">
    <citation type="journal article" date="2020" name="Genomics">
        <title>Complete, high-quality genomes from long-read metagenomic sequencing of two wolf lichen thalli reveals enigmatic genome architecture.</title>
        <authorList>
            <person name="McKenzie S.K."/>
            <person name="Walston R.F."/>
            <person name="Allen J.L."/>
        </authorList>
    </citation>
    <scope>NUCLEOTIDE SEQUENCE [LARGE SCALE GENOMIC DNA]</scope>
    <source>
        <strain evidence="1">WasteWater2</strain>
    </source>
</reference>
<dbReference type="Proteomes" id="UP000578531">
    <property type="component" value="Unassembled WGS sequence"/>
</dbReference>
<keyword evidence="2" id="KW-1185">Reference proteome</keyword>
<evidence type="ECO:0000313" key="1">
    <source>
        <dbReference type="EMBL" id="KAF6226002.1"/>
    </source>
</evidence>
<organism evidence="1 2">
    <name type="scientific">Letharia columbiana</name>
    <dbReference type="NCBI Taxonomy" id="112416"/>
    <lineage>
        <taxon>Eukaryota</taxon>
        <taxon>Fungi</taxon>
        <taxon>Dikarya</taxon>
        <taxon>Ascomycota</taxon>
        <taxon>Pezizomycotina</taxon>
        <taxon>Lecanoromycetes</taxon>
        <taxon>OSLEUM clade</taxon>
        <taxon>Lecanoromycetidae</taxon>
        <taxon>Lecanorales</taxon>
        <taxon>Lecanorineae</taxon>
        <taxon>Parmeliaceae</taxon>
        <taxon>Letharia</taxon>
    </lineage>
</organism>
<comment type="caution">
    <text evidence="1">The sequence shown here is derived from an EMBL/GenBank/DDBJ whole genome shotgun (WGS) entry which is preliminary data.</text>
</comment>
<evidence type="ECO:0000313" key="2">
    <source>
        <dbReference type="Proteomes" id="UP000578531"/>
    </source>
</evidence>
<accession>A0A8H6CMB1</accession>
<sequence length="53" mass="5834">MEDSGHTDIRHRERGANLRERFSATIDLEAGTISCEDVETLMGNGKNSTLEIG</sequence>